<dbReference type="AlphaFoldDB" id="A0A5P0YTH8"/>
<gene>
    <name evidence="3" type="ORF">FNX44_017390</name>
    <name evidence="2" type="ORF">H3147_22170</name>
</gene>
<keyword evidence="4" id="KW-1185">Reference proteome</keyword>
<dbReference type="RefSeq" id="WP_143649185.1">
    <property type="nucleotide sequence ID" value="NZ_JABJXA010000178.1"/>
</dbReference>
<sequence length="452" mass="47875">MVAVVAAVAVLGGGVFAGVQLLGGRDKDGDNASSARPGDSPPPGGAGSGGGEDGAGDAEKAKVDTTTRPRALTVDQLCAMVPEKLRKGLVPADARHRNTGGRSPWRGTEQTNLECSWIKYLGDDRGLAVKVWASDPDEAAGKSSLDFAKEKFAEDRKRREDVLERHRKGELSSGLKRDMSELTERGDVGDEAFFQSYALSGKRWGHLVTRANLWFVTVEYRSADSVKKDTGGALEVARVVAAELAKDKGDSGGSGTTAKEGACRYVSAKSVGTLVRNPGTPTPGTHGGSVAQENCRWPGGRAARTPGGPREKHPSGGLRIHTVTYPTDGEFQYDRRRKAADRRALRDPDCQPPKSLSGVGRKAFVQHCTHIRELPGEFGQGGTATVTATVLVGDDTYIEVEFRGNNAGGGVPGAADYREPHYDPATGDPALKAITKEIADNFAKAKAEAKKD</sequence>
<accession>A0A5P0YTH8</accession>
<feature type="region of interest" description="Disordered" evidence="1">
    <location>
        <begin position="27"/>
        <end position="68"/>
    </location>
</feature>
<feature type="compositionally biased region" description="Basic and acidic residues" evidence="1">
    <location>
        <begin position="57"/>
        <end position="67"/>
    </location>
</feature>
<feature type="compositionally biased region" description="Low complexity" evidence="1">
    <location>
        <begin position="296"/>
        <end position="308"/>
    </location>
</feature>
<evidence type="ECO:0008006" key="6">
    <source>
        <dbReference type="Google" id="ProtNLM"/>
    </source>
</evidence>
<evidence type="ECO:0000313" key="3">
    <source>
        <dbReference type="EMBL" id="MQS03614.1"/>
    </source>
</evidence>
<dbReference type="EMBL" id="JABJXA010000178">
    <property type="protein sequence ID" value="MBB1261494.1"/>
    <property type="molecule type" value="Genomic_DNA"/>
</dbReference>
<evidence type="ECO:0000313" key="4">
    <source>
        <dbReference type="Proteomes" id="UP000320857"/>
    </source>
</evidence>
<reference evidence="3 4" key="1">
    <citation type="submission" date="2019-10" db="EMBL/GenBank/DDBJ databases">
        <title>Streptomyces sp. nov., a novel actinobacterium isolated from alkaline environment.</title>
        <authorList>
            <person name="Golinska P."/>
        </authorList>
    </citation>
    <scope>NUCLEOTIDE SEQUENCE [LARGE SCALE GENOMIC DNA]</scope>
    <source>
        <strain evidence="3 4">OF1</strain>
    </source>
</reference>
<dbReference type="Proteomes" id="UP000320857">
    <property type="component" value="Unassembled WGS sequence"/>
</dbReference>
<evidence type="ECO:0000313" key="2">
    <source>
        <dbReference type="EMBL" id="MBB1261494.1"/>
    </source>
</evidence>
<evidence type="ECO:0000256" key="1">
    <source>
        <dbReference type="SAM" id="MobiDB-lite"/>
    </source>
</evidence>
<dbReference type="Proteomes" id="UP000517765">
    <property type="component" value="Unassembled WGS sequence"/>
</dbReference>
<evidence type="ECO:0000313" key="5">
    <source>
        <dbReference type="Proteomes" id="UP000517765"/>
    </source>
</evidence>
<protein>
    <recommendedName>
        <fullName evidence="6">DUF3558 domain-containing protein</fullName>
    </recommendedName>
</protein>
<organism evidence="3 4">
    <name type="scientific">Streptomyces alkaliterrae</name>
    <dbReference type="NCBI Taxonomy" id="2213162"/>
    <lineage>
        <taxon>Bacteria</taxon>
        <taxon>Bacillati</taxon>
        <taxon>Actinomycetota</taxon>
        <taxon>Actinomycetes</taxon>
        <taxon>Kitasatosporales</taxon>
        <taxon>Streptomycetaceae</taxon>
        <taxon>Streptomyces</taxon>
    </lineage>
</organism>
<feature type="region of interest" description="Disordered" evidence="1">
    <location>
        <begin position="274"/>
        <end position="321"/>
    </location>
</feature>
<dbReference type="EMBL" id="VJYK02000185">
    <property type="protein sequence ID" value="MQS03614.1"/>
    <property type="molecule type" value="Genomic_DNA"/>
</dbReference>
<dbReference type="OrthoDB" id="3502744at2"/>
<reference evidence="2" key="3">
    <citation type="journal article" name="Syst. Appl. Microbiol.">
        <title>Streptomyces alkaliterrae sp. nov., isolated from an alkaline soil, and emended descriptions of Streptomyces alkaliphilus, Streptomyces calidiresistens and Streptomyces durbertensis.</title>
        <authorList>
            <person name="Swiecimska M."/>
            <person name="Golinska P."/>
            <person name="Nouioui I."/>
            <person name="Wypij M."/>
            <person name="Rai M."/>
            <person name="Sangal V."/>
            <person name="Goodfellow M."/>
        </authorList>
    </citation>
    <scope>NUCLEOTIDE SEQUENCE</scope>
    <source>
        <strain evidence="2">OF8</strain>
    </source>
</reference>
<comment type="caution">
    <text evidence="3">The sequence shown here is derived from an EMBL/GenBank/DDBJ whole genome shotgun (WGS) entry which is preliminary data.</text>
</comment>
<reference evidence="5" key="2">
    <citation type="submission" date="2020-05" db="EMBL/GenBank/DDBJ databases">
        <title>Classification of alakaliphilic streptomycetes isolated from an alkaline soil next to Lonar Crater, India and a proposal for the recognition of Streptomyces alkaliterrae sp. nov.</title>
        <authorList>
            <person name="Golinska P."/>
        </authorList>
    </citation>
    <scope>NUCLEOTIDE SEQUENCE [LARGE SCALE GENOMIC DNA]</scope>
    <source>
        <strain evidence="5">OF8</strain>
    </source>
</reference>
<feature type="region of interest" description="Disordered" evidence="1">
    <location>
        <begin position="337"/>
        <end position="358"/>
    </location>
</feature>
<name>A0A5P0YTH8_9ACTN</name>
<proteinExistence type="predicted"/>